<dbReference type="AlphaFoldDB" id="A0A7S9HCA3"/>
<keyword evidence="1" id="KW-1133">Transmembrane helix</keyword>
<evidence type="ECO:0008006" key="4">
    <source>
        <dbReference type="Google" id="ProtNLM"/>
    </source>
</evidence>
<accession>A0A7S9HCA3</accession>
<feature type="transmembrane region" description="Helical" evidence="1">
    <location>
        <begin position="14"/>
        <end position="32"/>
    </location>
</feature>
<dbReference type="RefSeq" id="WP_195810167.1">
    <property type="nucleotide sequence ID" value="NZ_CP064795.1"/>
</dbReference>
<sequence length="78" mass="9199">MLAMWQGNYDESDFVYYLIGACLYEILQIYIPERTFDWWDILAILIGGLLYYGSAKAVTKIRAMLKTWTGKFLRLYLS</sequence>
<feature type="transmembrane region" description="Helical" evidence="1">
    <location>
        <begin position="38"/>
        <end position="55"/>
    </location>
</feature>
<gene>
    <name evidence="2" type="ORF">IT774_13175</name>
</gene>
<evidence type="ECO:0000313" key="2">
    <source>
        <dbReference type="EMBL" id="QPG05076.1"/>
    </source>
</evidence>
<dbReference type="EMBL" id="CP064795">
    <property type="protein sequence ID" value="QPG05076.1"/>
    <property type="molecule type" value="Genomic_DNA"/>
</dbReference>
<keyword evidence="1" id="KW-0472">Membrane</keyword>
<dbReference type="KEGG" id="smaa:IT774_13175"/>
<evidence type="ECO:0000256" key="1">
    <source>
        <dbReference type="SAM" id="Phobius"/>
    </source>
</evidence>
<evidence type="ECO:0000313" key="3">
    <source>
        <dbReference type="Proteomes" id="UP000595095"/>
    </source>
</evidence>
<dbReference type="Proteomes" id="UP000595095">
    <property type="component" value="Chromosome"/>
</dbReference>
<name>A0A7S9HCA3_9ALTE</name>
<protein>
    <recommendedName>
        <fullName evidence="4">VanZ-like domain-containing protein</fullName>
    </recommendedName>
</protein>
<reference evidence="2 3" key="1">
    <citation type="submission" date="2020-11" db="EMBL/GenBank/DDBJ databases">
        <title>Complete genome sequence for Salinimonas sp. strain G2-b.</title>
        <authorList>
            <person name="Park S.-J."/>
        </authorList>
    </citation>
    <scope>NUCLEOTIDE SEQUENCE [LARGE SCALE GENOMIC DNA]</scope>
    <source>
        <strain evidence="2 3">G2-b</strain>
    </source>
</reference>
<proteinExistence type="predicted"/>
<keyword evidence="3" id="KW-1185">Reference proteome</keyword>
<keyword evidence="1" id="KW-0812">Transmembrane</keyword>
<organism evidence="2 3">
    <name type="scientific">Salinimonas marina</name>
    <dbReference type="NCBI Taxonomy" id="2785918"/>
    <lineage>
        <taxon>Bacteria</taxon>
        <taxon>Pseudomonadati</taxon>
        <taxon>Pseudomonadota</taxon>
        <taxon>Gammaproteobacteria</taxon>
        <taxon>Alteromonadales</taxon>
        <taxon>Alteromonadaceae</taxon>
        <taxon>Alteromonas/Salinimonas group</taxon>
        <taxon>Salinimonas</taxon>
    </lineage>
</organism>